<dbReference type="RefSeq" id="WP_273930476.1">
    <property type="nucleotide sequence ID" value="NZ_JAQSLJ010000002.1"/>
</dbReference>
<reference evidence="4 5" key="1">
    <citation type="submission" date="2023-06" db="EMBL/GenBank/DDBJ databases">
        <title>Campylobacter magnum sp. nov., isolated from cecal contents of domestic pigs (Sus scrofa domesticus).</title>
        <authorList>
            <person name="Papic B."/>
            <person name="Gruntar I."/>
        </authorList>
    </citation>
    <scope>NUCLEOTIDE SEQUENCE [LARGE SCALE GENOMIC DNA]</scope>
    <source>
        <strain evidence="5">34484-21</strain>
    </source>
</reference>
<dbReference type="PROSITE" id="PS00163">
    <property type="entry name" value="FUMARATE_LYASES"/>
    <property type="match status" value="1"/>
</dbReference>
<keyword evidence="1" id="KW-0456">Lyase</keyword>
<feature type="domain" description="Fumarate lyase N-terminal" evidence="2">
    <location>
        <begin position="11"/>
        <end position="344"/>
    </location>
</feature>
<dbReference type="Gene3D" id="1.10.40.30">
    <property type="entry name" value="Fumarase/aspartase (C-terminal domain)"/>
    <property type="match status" value="1"/>
</dbReference>
<accession>A0ABT8T5T7</accession>
<dbReference type="Proteomes" id="UP001171111">
    <property type="component" value="Unassembled WGS sequence"/>
</dbReference>
<dbReference type="PANTHER" id="PTHR42696:SF2">
    <property type="entry name" value="ASPARTATE AMMONIA-LYASE"/>
    <property type="match status" value="1"/>
</dbReference>
<dbReference type="NCBIfam" id="NF008909">
    <property type="entry name" value="PRK12273.1"/>
    <property type="match status" value="1"/>
</dbReference>
<dbReference type="InterPro" id="IPR051546">
    <property type="entry name" value="Aspartate_Ammonia-Lyase"/>
</dbReference>
<evidence type="ECO:0000313" key="4">
    <source>
        <dbReference type="EMBL" id="MDO2408720.1"/>
    </source>
</evidence>
<dbReference type="SUPFAM" id="SSF48557">
    <property type="entry name" value="L-aspartase-like"/>
    <property type="match status" value="1"/>
</dbReference>
<dbReference type="InterPro" id="IPR000362">
    <property type="entry name" value="Fumarate_lyase_fam"/>
</dbReference>
<dbReference type="CDD" id="cd01357">
    <property type="entry name" value="Aspartase"/>
    <property type="match status" value="1"/>
</dbReference>
<sequence>MATRKEHDFIGELEIDDSKYYGVQSFRALENFKMTGRTFGDYPFFVKAFAQIKKAAAMANAELGVLDKTKADYLCKAADRIIAGEFSDQFVVDMVQGGAGTSTNMNMNEVLTNVALEMMGKKKGEYGPDTLHPNDHTNLAQSTNDTYPSSIKVATYAKLCDLQAELEKLEAELNKKGQEWKDIIKMGRTELEDAVPTTLGNTFKAFGHYIKNSLKQLELAKEPMTHLNMGATAIGTGINCHPDYKDCVEKHLSAITGIKFIPSTNFIAATQDTADFVFVSGVLKSLAVRLSKIANDIRLMNSGPRTGLSEVELPKMQPGSSIMPGKVNPVICEVTGVACYEVFGNDTTITHCSERAEFELNAFEPGIAYALFNSIVILENAARTLRERAIVGLKANPEACLNHVLNSVGIVTALNPAIGYEKSASIAKEALETGKRVGDICFERGYLSREEIDKLLDPKNMLDPRMTK</sequence>
<dbReference type="InterPro" id="IPR008948">
    <property type="entry name" value="L-Aspartase-like"/>
</dbReference>
<keyword evidence="5" id="KW-1185">Reference proteome</keyword>
<name>A0ABT8T5T7_9BACT</name>
<dbReference type="InterPro" id="IPR020557">
    <property type="entry name" value="Fumarate_lyase_CS"/>
</dbReference>
<dbReference type="Pfam" id="PF10415">
    <property type="entry name" value="FumaraseC_C"/>
    <property type="match status" value="1"/>
</dbReference>
<organism evidence="4 5">
    <name type="scientific">Campylobacter magnus</name>
    <dbReference type="NCBI Taxonomy" id="3026462"/>
    <lineage>
        <taxon>Bacteria</taxon>
        <taxon>Pseudomonadati</taxon>
        <taxon>Campylobacterota</taxon>
        <taxon>Epsilonproteobacteria</taxon>
        <taxon>Campylobacterales</taxon>
        <taxon>Campylobacteraceae</taxon>
        <taxon>Campylobacter</taxon>
    </lineage>
</organism>
<dbReference type="Gene3D" id="1.20.200.10">
    <property type="entry name" value="Fumarase/aspartase (Central domain)"/>
    <property type="match status" value="1"/>
</dbReference>
<protein>
    <submittedName>
        <fullName evidence="4">Aspartate ammonia-lyase</fullName>
    </submittedName>
</protein>
<evidence type="ECO:0000313" key="5">
    <source>
        <dbReference type="Proteomes" id="UP001171111"/>
    </source>
</evidence>
<evidence type="ECO:0000256" key="1">
    <source>
        <dbReference type="ARBA" id="ARBA00023239"/>
    </source>
</evidence>
<dbReference type="Gene3D" id="1.10.275.10">
    <property type="entry name" value="Fumarase/aspartase (N-terminal domain)"/>
    <property type="match status" value="1"/>
</dbReference>
<dbReference type="Pfam" id="PF00206">
    <property type="entry name" value="Lyase_1"/>
    <property type="match status" value="1"/>
</dbReference>
<dbReference type="PRINTS" id="PR00149">
    <property type="entry name" value="FUMRATELYASE"/>
</dbReference>
<feature type="domain" description="Fumarase C C-terminal" evidence="3">
    <location>
        <begin position="410"/>
        <end position="462"/>
    </location>
</feature>
<dbReference type="InterPro" id="IPR022761">
    <property type="entry name" value="Fumarate_lyase_N"/>
</dbReference>
<dbReference type="InterPro" id="IPR024083">
    <property type="entry name" value="Fumarase/histidase_N"/>
</dbReference>
<evidence type="ECO:0000259" key="2">
    <source>
        <dbReference type="Pfam" id="PF00206"/>
    </source>
</evidence>
<comment type="caution">
    <text evidence="4">The sequence shown here is derived from an EMBL/GenBank/DDBJ whole genome shotgun (WGS) entry which is preliminary data.</text>
</comment>
<proteinExistence type="predicted"/>
<dbReference type="InterPro" id="IPR018951">
    <property type="entry name" value="Fumarase_C_C"/>
</dbReference>
<gene>
    <name evidence="4" type="ORF">Q2362_01220</name>
</gene>
<dbReference type="EMBL" id="JAULJQ010000001">
    <property type="protein sequence ID" value="MDO2408720.1"/>
    <property type="molecule type" value="Genomic_DNA"/>
</dbReference>
<evidence type="ECO:0000259" key="3">
    <source>
        <dbReference type="Pfam" id="PF10415"/>
    </source>
</evidence>
<dbReference type="PANTHER" id="PTHR42696">
    <property type="entry name" value="ASPARTATE AMMONIA-LYASE"/>
    <property type="match status" value="1"/>
</dbReference>